<feature type="compositionally biased region" description="Basic and acidic residues" evidence="1">
    <location>
        <begin position="18"/>
        <end position="38"/>
    </location>
</feature>
<comment type="caution">
    <text evidence="2">The sequence shown here is derived from an EMBL/GenBank/DDBJ whole genome shotgun (WGS) entry which is preliminary data.</text>
</comment>
<protein>
    <submittedName>
        <fullName evidence="2">Uncharacterized protein</fullName>
    </submittedName>
</protein>
<keyword evidence="3" id="KW-1185">Reference proteome</keyword>
<organism evidence="2 3">
    <name type="scientific">Forsythia ovata</name>
    <dbReference type="NCBI Taxonomy" id="205694"/>
    <lineage>
        <taxon>Eukaryota</taxon>
        <taxon>Viridiplantae</taxon>
        <taxon>Streptophyta</taxon>
        <taxon>Embryophyta</taxon>
        <taxon>Tracheophyta</taxon>
        <taxon>Spermatophyta</taxon>
        <taxon>Magnoliopsida</taxon>
        <taxon>eudicotyledons</taxon>
        <taxon>Gunneridae</taxon>
        <taxon>Pentapetalae</taxon>
        <taxon>asterids</taxon>
        <taxon>lamiids</taxon>
        <taxon>Lamiales</taxon>
        <taxon>Oleaceae</taxon>
        <taxon>Forsythieae</taxon>
        <taxon>Forsythia</taxon>
    </lineage>
</organism>
<reference evidence="3" key="1">
    <citation type="submission" date="2024-07" db="EMBL/GenBank/DDBJ databases">
        <title>Two chromosome-level genome assemblies of Korean endemic species Abeliophyllum distichum and Forsythia ovata (Oleaceae).</title>
        <authorList>
            <person name="Jang H."/>
        </authorList>
    </citation>
    <scope>NUCLEOTIDE SEQUENCE [LARGE SCALE GENOMIC DNA]</scope>
</reference>
<name>A0ABD1U5S5_9LAMI</name>
<dbReference type="Proteomes" id="UP001604277">
    <property type="component" value="Unassembled WGS sequence"/>
</dbReference>
<sequence>MERMCDMSEEMDDSEALPEDREVETGSEKGNERALEDRKMTEIVQKEIDEEVLEDREVTKIVLEEMEREFQRIGRRQRLCQMNGGWGYGGWRLCRRGLRRVWRRG</sequence>
<dbReference type="AlphaFoldDB" id="A0ABD1U5S5"/>
<evidence type="ECO:0000313" key="3">
    <source>
        <dbReference type="Proteomes" id="UP001604277"/>
    </source>
</evidence>
<feature type="region of interest" description="Disordered" evidence="1">
    <location>
        <begin position="1"/>
        <end position="38"/>
    </location>
</feature>
<accession>A0ABD1U5S5</accession>
<dbReference type="EMBL" id="JBFOLJ010000007">
    <property type="protein sequence ID" value="KAL2520357.1"/>
    <property type="molecule type" value="Genomic_DNA"/>
</dbReference>
<gene>
    <name evidence="2" type="ORF">Fot_24280</name>
</gene>
<proteinExistence type="predicted"/>
<feature type="compositionally biased region" description="Acidic residues" evidence="1">
    <location>
        <begin position="7"/>
        <end position="17"/>
    </location>
</feature>
<evidence type="ECO:0000313" key="2">
    <source>
        <dbReference type="EMBL" id="KAL2520357.1"/>
    </source>
</evidence>
<evidence type="ECO:0000256" key="1">
    <source>
        <dbReference type="SAM" id="MobiDB-lite"/>
    </source>
</evidence>